<feature type="domain" description="Glycosyltransferase 2-like" evidence="2">
    <location>
        <begin position="37"/>
        <end position="177"/>
    </location>
</feature>
<dbReference type="EMBL" id="AP017895">
    <property type="protein sequence ID" value="BAV87851.1"/>
    <property type="molecule type" value="Genomic_DNA"/>
</dbReference>
<feature type="compositionally biased region" description="Basic residues" evidence="1">
    <location>
        <begin position="266"/>
        <end position="276"/>
    </location>
</feature>
<gene>
    <name evidence="3" type="ORF">RA11412_1552</name>
</gene>
<dbReference type="SUPFAM" id="SSF53448">
    <property type="entry name" value="Nucleotide-diphospho-sugar transferases"/>
    <property type="match status" value="1"/>
</dbReference>
<keyword evidence="4" id="KW-1185">Reference proteome</keyword>
<dbReference type="Gene3D" id="3.90.550.10">
    <property type="entry name" value="Spore Coat Polysaccharide Biosynthesis Protein SpsA, Chain A"/>
    <property type="match status" value="1"/>
</dbReference>
<dbReference type="InterPro" id="IPR029044">
    <property type="entry name" value="Nucleotide-diphossugar_trans"/>
</dbReference>
<evidence type="ECO:0000256" key="1">
    <source>
        <dbReference type="SAM" id="MobiDB-lite"/>
    </source>
</evidence>
<dbReference type="CDD" id="cd00761">
    <property type="entry name" value="Glyco_tranf_GTA_type"/>
    <property type="match status" value="1"/>
</dbReference>
<feature type="compositionally biased region" description="Low complexity" evidence="1">
    <location>
        <begin position="250"/>
        <end position="259"/>
    </location>
</feature>
<reference evidence="3 4" key="1">
    <citation type="submission" date="2016-10" db="EMBL/GenBank/DDBJ databases">
        <title>Genome sequence of Rothia aeria strain JCM11412.</title>
        <authorList>
            <person name="Nambu T."/>
        </authorList>
    </citation>
    <scope>NUCLEOTIDE SEQUENCE [LARGE SCALE GENOMIC DNA]</scope>
    <source>
        <strain evidence="3 4">JCM 11412</strain>
    </source>
</reference>
<dbReference type="AlphaFoldDB" id="A0A2Z5QZY5"/>
<sequence>MRTQNHTVRVRATDTSGSTEGDPMHKLAIITAVAPDRADHLHETAQSVAQTRNHLNIQWIVVWDGVSTQPVEHADAQLTTGKLCSGASVARNTALPTVEAEYLLKLDADDVLNPEGVAATIHQLEKNPDAGWAAANMLIHGTGERTEHWANTPETYPEGALAGLWTVPFPLHPGAVIYRTDRVLQAAGWPALNSAENLGLLLHVAEDTQGLRVPDVLVYHRQWDAQESQQEYAPNAKSKPSKPSAPPLTPAADAPAANPCTSAPAKPHRSRRQPGG</sequence>
<dbReference type="Proteomes" id="UP000250241">
    <property type="component" value="Chromosome"/>
</dbReference>
<name>A0A2Z5QZY5_9MICC</name>
<evidence type="ECO:0000313" key="3">
    <source>
        <dbReference type="EMBL" id="BAV87851.1"/>
    </source>
</evidence>
<dbReference type="Pfam" id="PF00535">
    <property type="entry name" value="Glycos_transf_2"/>
    <property type="match status" value="1"/>
</dbReference>
<feature type="region of interest" description="Disordered" evidence="1">
    <location>
        <begin position="1"/>
        <end position="22"/>
    </location>
</feature>
<evidence type="ECO:0000259" key="2">
    <source>
        <dbReference type="Pfam" id="PF00535"/>
    </source>
</evidence>
<feature type="compositionally biased region" description="Polar residues" evidence="1">
    <location>
        <begin position="1"/>
        <end position="19"/>
    </location>
</feature>
<evidence type="ECO:0000313" key="4">
    <source>
        <dbReference type="Proteomes" id="UP000250241"/>
    </source>
</evidence>
<proteinExistence type="predicted"/>
<feature type="region of interest" description="Disordered" evidence="1">
    <location>
        <begin position="227"/>
        <end position="276"/>
    </location>
</feature>
<dbReference type="InterPro" id="IPR001173">
    <property type="entry name" value="Glyco_trans_2-like"/>
</dbReference>
<organism evidence="3 4">
    <name type="scientific">Rothia aeria</name>
    <dbReference type="NCBI Taxonomy" id="172042"/>
    <lineage>
        <taxon>Bacteria</taxon>
        <taxon>Bacillati</taxon>
        <taxon>Actinomycetota</taxon>
        <taxon>Actinomycetes</taxon>
        <taxon>Micrococcales</taxon>
        <taxon>Micrococcaceae</taxon>
        <taxon>Rothia</taxon>
    </lineage>
</organism>
<protein>
    <recommendedName>
        <fullName evidence="2">Glycosyltransferase 2-like domain-containing protein</fullName>
    </recommendedName>
</protein>
<feature type="compositionally biased region" description="Low complexity" evidence="1">
    <location>
        <begin position="233"/>
        <end position="242"/>
    </location>
</feature>
<accession>A0A2Z5QZY5</accession>
<dbReference type="KEGG" id="raj:RA11412_1552"/>